<dbReference type="InterPro" id="IPR002816">
    <property type="entry name" value="TraB/PrgY/GumN_fam"/>
</dbReference>
<gene>
    <name evidence="2" type="ORF">GCM10023144_25010</name>
</gene>
<protein>
    <submittedName>
        <fullName evidence="2">TraB/GumN family protein</fullName>
    </submittedName>
</protein>
<name>A0ABP8H3K0_9BURK</name>
<dbReference type="PANTHER" id="PTHR40590:SF1">
    <property type="entry name" value="CYTOPLASMIC PROTEIN"/>
    <property type="match status" value="1"/>
</dbReference>
<sequence length="325" mass="35630">MRAMALIAGGLLGAAALVVPDAPRAQDREPGVMQRPREPAVAQEAGHDPEAWRRWRGVLFRVQPPGGHGDDTVSFLFGTLHFGSAAELGLDTDVVFEALGHMRRLVNEVDNQAPWDPDMDRYRLLPGKDGLRALIGAPAFGALAQLLPDVSPAWLSRLKPWAALALLEARGETAGDQLLDLQLERRAAAAGLAVEHLETLREQLAALDCVPAVEHAPVLEQRLRTPWLFAEDSARTLEYYRTRDLAGWMDDVDAMEGLDARGRAAEQQARRCLIEDRNARWLPRLDALLRRGGVFVAVGAIHLTGAAGLLEQLRRRGFSIVAEPL</sequence>
<keyword evidence="3" id="KW-1185">Reference proteome</keyword>
<reference evidence="3" key="1">
    <citation type="journal article" date="2019" name="Int. J. Syst. Evol. Microbiol.">
        <title>The Global Catalogue of Microorganisms (GCM) 10K type strain sequencing project: providing services to taxonomists for standard genome sequencing and annotation.</title>
        <authorList>
            <consortium name="The Broad Institute Genomics Platform"/>
            <consortium name="The Broad Institute Genome Sequencing Center for Infectious Disease"/>
            <person name="Wu L."/>
            <person name="Ma J."/>
        </authorList>
    </citation>
    <scope>NUCLEOTIDE SEQUENCE [LARGE SCALE GENOMIC DNA]</scope>
    <source>
        <strain evidence="3">JCM 17666</strain>
    </source>
</reference>
<dbReference type="CDD" id="cd14789">
    <property type="entry name" value="Tiki"/>
    <property type="match status" value="1"/>
</dbReference>
<dbReference type="EMBL" id="BAABFO010000011">
    <property type="protein sequence ID" value="GAA4333594.1"/>
    <property type="molecule type" value="Genomic_DNA"/>
</dbReference>
<organism evidence="2 3">
    <name type="scientific">Pigmentiphaga soli</name>
    <dbReference type="NCBI Taxonomy" id="1007095"/>
    <lineage>
        <taxon>Bacteria</taxon>
        <taxon>Pseudomonadati</taxon>
        <taxon>Pseudomonadota</taxon>
        <taxon>Betaproteobacteria</taxon>
        <taxon>Burkholderiales</taxon>
        <taxon>Alcaligenaceae</taxon>
        <taxon>Pigmentiphaga</taxon>
    </lineage>
</organism>
<evidence type="ECO:0000256" key="1">
    <source>
        <dbReference type="SAM" id="MobiDB-lite"/>
    </source>
</evidence>
<dbReference type="Pfam" id="PF01963">
    <property type="entry name" value="TraB_PrgY_gumN"/>
    <property type="match status" value="1"/>
</dbReference>
<evidence type="ECO:0000313" key="2">
    <source>
        <dbReference type="EMBL" id="GAA4333594.1"/>
    </source>
</evidence>
<feature type="compositionally biased region" description="Basic and acidic residues" evidence="1">
    <location>
        <begin position="25"/>
        <end position="38"/>
    </location>
</feature>
<dbReference type="Proteomes" id="UP001501671">
    <property type="component" value="Unassembled WGS sequence"/>
</dbReference>
<accession>A0ABP8H3K0</accession>
<comment type="caution">
    <text evidence="2">The sequence shown here is derived from an EMBL/GenBank/DDBJ whole genome shotgun (WGS) entry which is preliminary data.</text>
</comment>
<evidence type="ECO:0000313" key="3">
    <source>
        <dbReference type="Proteomes" id="UP001501671"/>
    </source>
</evidence>
<dbReference type="PANTHER" id="PTHR40590">
    <property type="entry name" value="CYTOPLASMIC PROTEIN-RELATED"/>
    <property type="match status" value="1"/>
</dbReference>
<feature type="region of interest" description="Disordered" evidence="1">
    <location>
        <begin position="25"/>
        <end position="47"/>
    </location>
</feature>
<proteinExistence type="predicted"/>
<dbReference type="InterPro" id="IPR047111">
    <property type="entry name" value="YbaP-like"/>
</dbReference>